<name>A0A814R4H1_ADIRI</name>
<feature type="region of interest" description="Disordered" evidence="1">
    <location>
        <begin position="204"/>
        <end position="223"/>
    </location>
</feature>
<sequence>MDHDHTSSSNRTREFVPYVDNNLNYVQNSPSISSTRIYSSPLMGKSARAAKRRLDGDASARPTRIDGIDTYNPSTQSFYQNVESNNNENQRPLSSVLNEPGEQSFNAKRDFFEQRFKQSGPTYDSPPSDQQQKLPQKIITTITTTTSAPSQTVNRNSLPPMESLPTVNHLLERANELQNRDNPNNSQQSLVIERTEQCQVYLDRTNRDSHHPSPVSVRKTRQATDLDQAQAQVGRLTDDHQAIQQLTRALQEHQPPPTTNQSQRLSPSGKPILINTTTTTTTTIPTDISLTDRTKEPVSSEFTVIDALLDNPIGTANSKQNDTLHTRFNNIISNLQNTDYMNILRRSLTRDSKKKKSKRQENQLSQPITDSTSEQMPLIDSKQNKKNKKKNKNKSPKTPYTNYEVIDAIINSPIILRLPEPFLRKYNVRPPASQLSPTPPLPTKNNKISFHKQDDNKARNEADYNLVNVVNELMVHHSNAPTPSFPTNLRNPNRSDYQQYPIRFTNQPDAPVKPRIIYRYIDERGNILKYSSVAPSQLREVIPNQSTPSPYHNVEPKYFNSRQIIRNDRPDRRTWQDHTGYSATKRDEFPYQDKRRSQLSEKSLPLARAVPVTVEPEHTGRPSSAQQRRVYHFPNQQDVKLSWLPLTTSADQTHILGDGADYDTDSSASDHSITYRTYDCKSNNSHRNRPLFQHDYYQNRSPSLTYNQSPTRFSHEHRNRSPNYSSTSISRNYIEVFRDGAVKPSEIYSLPLTESIQRTPRHSRYDKHQAERSHRRHHPSNSKYKKPIPSSSSPSNHDSYHSQTTPESPNHESIHYDTYLPQSKSFDYRPLRTKLQREYKITPSLLVDEWDHPDQTMTSQSYKTTSVSSPDDVFFKNARTYKA</sequence>
<feature type="compositionally biased region" description="Polar residues" evidence="1">
    <location>
        <begin position="362"/>
        <end position="375"/>
    </location>
</feature>
<feature type="region of interest" description="Disordered" evidence="1">
    <location>
        <begin position="700"/>
        <end position="726"/>
    </location>
</feature>
<evidence type="ECO:0000313" key="2">
    <source>
        <dbReference type="EMBL" id="CAF1127681.1"/>
    </source>
</evidence>
<accession>A0A814R4H1</accession>
<reference evidence="2" key="1">
    <citation type="submission" date="2021-02" db="EMBL/GenBank/DDBJ databases">
        <authorList>
            <person name="Nowell W R."/>
        </authorList>
    </citation>
    <scope>NUCLEOTIDE SEQUENCE</scope>
</reference>
<feature type="region of interest" description="Disordered" evidence="1">
    <location>
        <begin position="349"/>
        <end position="399"/>
    </location>
</feature>
<protein>
    <submittedName>
        <fullName evidence="2">Uncharacterized protein</fullName>
    </submittedName>
</protein>
<feature type="region of interest" description="Disordered" evidence="1">
    <location>
        <begin position="567"/>
        <end position="629"/>
    </location>
</feature>
<feature type="compositionally biased region" description="Polar residues" evidence="1">
    <location>
        <begin position="700"/>
        <end position="712"/>
    </location>
</feature>
<proteinExistence type="predicted"/>
<dbReference type="AlphaFoldDB" id="A0A814R4H1"/>
<feature type="compositionally biased region" description="Basic residues" evidence="1">
    <location>
        <begin position="773"/>
        <end position="786"/>
    </location>
</feature>
<gene>
    <name evidence="2" type="ORF">XAT740_LOCUS19730</name>
</gene>
<feature type="region of interest" description="Disordered" evidence="1">
    <location>
        <begin position="48"/>
        <end position="73"/>
    </location>
</feature>
<feature type="region of interest" description="Disordered" evidence="1">
    <location>
        <begin position="753"/>
        <end position="815"/>
    </location>
</feature>
<keyword evidence="3" id="KW-1185">Reference proteome</keyword>
<feature type="compositionally biased region" description="Basic and acidic residues" evidence="1">
    <location>
        <begin position="52"/>
        <end position="67"/>
    </location>
</feature>
<comment type="caution">
    <text evidence="2">The sequence shown here is derived from an EMBL/GenBank/DDBJ whole genome shotgun (WGS) entry which is preliminary data.</text>
</comment>
<dbReference type="EMBL" id="CAJNOR010001355">
    <property type="protein sequence ID" value="CAF1127681.1"/>
    <property type="molecule type" value="Genomic_DNA"/>
</dbReference>
<dbReference type="Proteomes" id="UP000663828">
    <property type="component" value="Unassembled WGS sequence"/>
</dbReference>
<feature type="compositionally biased region" description="Basic and acidic residues" evidence="1">
    <location>
        <begin position="584"/>
        <end position="599"/>
    </location>
</feature>
<organism evidence="2 3">
    <name type="scientific">Adineta ricciae</name>
    <name type="common">Rotifer</name>
    <dbReference type="NCBI Taxonomy" id="249248"/>
    <lineage>
        <taxon>Eukaryota</taxon>
        <taxon>Metazoa</taxon>
        <taxon>Spiralia</taxon>
        <taxon>Gnathifera</taxon>
        <taxon>Rotifera</taxon>
        <taxon>Eurotatoria</taxon>
        <taxon>Bdelloidea</taxon>
        <taxon>Adinetida</taxon>
        <taxon>Adinetidae</taxon>
        <taxon>Adineta</taxon>
    </lineage>
</organism>
<evidence type="ECO:0000256" key="1">
    <source>
        <dbReference type="SAM" id="MobiDB-lite"/>
    </source>
</evidence>
<feature type="region of interest" description="Disordered" evidence="1">
    <location>
        <begin position="249"/>
        <end position="270"/>
    </location>
</feature>
<feature type="compositionally biased region" description="Basic and acidic residues" evidence="1">
    <location>
        <begin position="567"/>
        <end position="576"/>
    </location>
</feature>
<evidence type="ECO:0000313" key="3">
    <source>
        <dbReference type="Proteomes" id="UP000663828"/>
    </source>
</evidence>
<feature type="compositionally biased region" description="Low complexity" evidence="1">
    <location>
        <begin position="787"/>
        <end position="797"/>
    </location>
</feature>
<feature type="compositionally biased region" description="Basic residues" evidence="1">
    <location>
        <begin position="384"/>
        <end position="395"/>
    </location>
</feature>